<dbReference type="InterPro" id="IPR013167">
    <property type="entry name" value="COG4_M"/>
</dbReference>
<feature type="domain" description="COG4 transport protein middle alpha-helical bundle" evidence="9">
    <location>
        <begin position="198"/>
        <end position="550"/>
    </location>
</feature>
<dbReference type="InterPro" id="IPR048682">
    <property type="entry name" value="COG4"/>
</dbReference>
<evidence type="ECO:0000259" key="9">
    <source>
        <dbReference type="SMART" id="SM00762"/>
    </source>
</evidence>
<dbReference type="Proteomes" id="UP001378960">
    <property type="component" value="Unassembled WGS sequence"/>
</dbReference>
<name>A0AAV5RC35_PICKL</name>
<evidence type="ECO:0000256" key="5">
    <source>
        <dbReference type="ARBA" id="ARBA00022927"/>
    </source>
</evidence>
<gene>
    <name evidence="10" type="ORF">DAPK24_054530</name>
</gene>
<evidence type="ECO:0000256" key="4">
    <source>
        <dbReference type="ARBA" id="ARBA00022448"/>
    </source>
</evidence>
<dbReference type="PANTHER" id="PTHR24016:SF0">
    <property type="entry name" value="CONSERVED OLIGOMERIC GOLGI COMPLEX SUBUNIT 4"/>
    <property type="match status" value="1"/>
</dbReference>
<keyword evidence="11" id="KW-1185">Reference proteome</keyword>
<organism evidence="10 11">
    <name type="scientific">Pichia kluyveri</name>
    <name type="common">Yeast</name>
    <dbReference type="NCBI Taxonomy" id="36015"/>
    <lineage>
        <taxon>Eukaryota</taxon>
        <taxon>Fungi</taxon>
        <taxon>Dikarya</taxon>
        <taxon>Ascomycota</taxon>
        <taxon>Saccharomycotina</taxon>
        <taxon>Pichiomycetes</taxon>
        <taxon>Pichiales</taxon>
        <taxon>Pichiaceae</taxon>
        <taxon>Pichia</taxon>
    </lineage>
</organism>
<dbReference type="Gene3D" id="1.20.58.1970">
    <property type="match status" value="1"/>
</dbReference>
<keyword evidence="4" id="KW-0813">Transport</keyword>
<dbReference type="GO" id="GO:0015031">
    <property type="term" value="P:protein transport"/>
    <property type="evidence" value="ECO:0007669"/>
    <property type="project" value="UniProtKB-KW"/>
</dbReference>
<evidence type="ECO:0000256" key="1">
    <source>
        <dbReference type="ARBA" id="ARBA00004395"/>
    </source>
</evidence>
<keyword evidence="7" id="KW-0472">Membrane</keyword>
<evidence type="ECO:0000256" key="2">
    <source>
        <dbReference type="ARBA" id="ARBA00009215"/>
    </source>
</evidence>
<reference evidence="10 11" key="1">
    <citation type="journal article" date="2023" name="Elife">
        <title>Identification of key yeast species and microbe-microbe interactions impacting larval growth of Drosophila in the wild.</title>
        <authorList>
            <person name="Mure A."/>
            <person name="Sugiura Y."/>
            <person name="Maeda R."/>
            <person name="Honda K."/>
            <person name="Sakurai N."/>
            <person name="Takahashi Y."/>
            <person name="Watada M."/>
            <person name="Katoh T."/>
            <person name="Gotoh A."/>
            <person name="Gotoh Y."/>
            <person name="Taniguchi I."/>
            <person name="Nakamura K."/>
            <person name="Hayashi T."/>
            <person name="Katayama T."/>
            <person name="Uemura T."/>
            <person name="Hattori Y."/>
        </authorList>
    </citation>
    <scope>NUCLEOTIDE SEQUENCE [LARGE SCALE GENOMIC DNA]</scope>
    <source>
        <strain evidence="10 11">PK-24</strain>
    </source>
</reference>
<dbReference type="Pfam" id="PF20663">
    <property type="entry name" value="COG4_N"/>
    <property type="match status" value="1"/>
</dbReference>
<accession>A0AAV5RC35</accession>
<dbReference type="GO" id="GO:0000139">
    <property type="term" value="C:Golgi membrane"/>
    <property type="evidence" value="ECO:0007669"/>
    <property type="project" value="UniProtKB-SubCell"/>
</dbReference>
<evidence type="ECO:0000256" key="6">
    <source>
        <dbReference type="ARBA" id="ARBA00023034"/>
    </source>
</evidence>
<evidence type="ECO:0000313" key="10">
    <source>
        <dbReference type="EMBL" id="GMM48855.1"/>
    </source>
</evidence>
<dbReference type="Pfam" id="PF08318">
    <property type="entry name" value="COG4_m"/>
    <property type="match status" value="1"/>
</dbReference>
<evidence type="ECO:0000256" key="7">
    <source>
        <dbReference type="ARBA" id="ARBA00023136"/>
    </source>
</evidence>
<evidence type="ECO:0000256" key="3">
    <source>
        <dbReference type="ARBA" id="ARBA00020975"/>
    </source>
</evidence>
<comment type="similarity">
    <text evidence="2">Belongs to the COG4 family.</text>
</comment>
<dbReference type="AlphaFoldDB" id="A0AAV5RC35"/>
<protein>
    <recommendedName>
        <fullName evidence="3">Conserved oligomeric Golgi complex subunit 4</fullName>
    </recommendedName>
    <alternativeName>
        <fullName evidence="8">Component of oligomeric Golgi complex 4</fullName>
    </alternativeName>
</protein>
<dbReference type="SMART" id="SM00762">
    <property type="entry name" value="Cog4"/>
    <property type="match status" value="1"/>
</dbReference>
<sequence length="931" mass="105878">MSKLAINELQNGSSLNNDFDFDSQMETLSNKIKSLQSSLNTSSNIKQFPDILNDINTTQHDINLTLQNYATENIFQQQSTIRSLEISRVELSSTLNQSRSLKSIMENANSLSYKITENVRILDSEKVQLIKLKTFVDNVKTLKTELNNTHSAIERKDWLSASKSIFTIRELPDGLITDPYVEFKVPTSTLEDLPKDLLNRWINELEQIFVENFNNAAVKKDVPQLTYFFQLFPLIGKQEIGLKCYSNFICGIISEQSRNIIRSVQNNQSKTNIYAQLLFTLYQTLSVIINQHSKVIKSYYGKDVVPSILKDIQVECDLQSNLIFETYSDVKHLERTISELKQYSYPILIKEIYRNVAESESEEEEDEQEIVASAELKEISQVTDELSAMMSHWSMYSKFFVVVWNEYSNSNNLEEKIYPNPLLFSSFGIKVHDKLVSHFDTSCTYIIRRTLEKACTIESLNSPESNFSTCLKFLTQVYKNTNNSLSNSLLTLIPEDPPISSLADDMVIVLNTIFLEVLATGELASIKNMISNIKRILLNDFLNIIKQRLSSLSLRTNSNLLTKETIQSIYKPNDQHSYNKEIKNISSDSRSRSGTPNAINVSASDIANTGAMFMRGLNAAISYTVSGDSDTESYLIGDDKDIKPFIIYLNTLQAMGTYLDKLVESCMKSSNLKSLLIMNDQELINIRKTISLSDTNKLLNKDFDVHVPDESIMFEKIQGLLGSVPTAFKERTDSIINNSVKILFEKVLKSRITKLVNSSLNSNYLLTMEDGQYFRQEINNNINNNANGVNNNLNRTTKVLENDSNMTAFIKNWNSIIIPFVTTLSNPVFNKLIVKIIEMAIVLLENKIWQLEKKVSSAGSTKLEQDVSTIISELCKFNYGLRSEFVKITQIVLVVGLEDEEEMAIFEDAESGIEWVLTPSEKSRARKLRTV</sequence>
<dbReference type="InterPro" id="IPR048680">
    <property type="entry name" value="COG4_N"/>
</dbReference>
<evidence type="ECO:0000313" key="11">
    <source>
        <dbReference type="Proteomes" id="UP001378960"/>
    </source>
</evidence>
<dbReference type="Pfam" id="PF20662">
    <property type="entry name" value="COG4_C"/>
    <property type="match status" value="1"/>
</dbReference>
<comment type="subcellular location">
    <subcellularLocation>
        <location evidence="1">Golgi apparatus membrane</location>
        <topology evidence="1">Peripheral membrane protein</topology>
    </subcellularLocation>
</comment>
<dbReference type="InterPro" id="IPR048684">
    <property type="entry name" value="COG4_C"/>
</dbReference>
<dbReference type="EMBL" id="BTGB01000009">
    <property type="protein sequence ID" value="GMM48855.1"/>
    <property type="molecule type" value="Genomic_DNA"/>
</dbReference>
<proteinExistence type="inferred from homology"/>
<keyword evidence="6" id="KW-0333">Golgi apparatus</keyword>
<comment type="caution">
    <text evidence="10">The sequence shown here is derived from an EMBL/GenBank/DDBJ whole genome shotgun (WGS) entry which is preliminary data.</text>
</comment>
<dbReference type="PANTHER" id="PTHR24016">
    <property type="entry name" value="CONSERVED OLIGOMERIC GOLGI COMPLEX SUBUNIT 4"/>
    <property type="match status" value="1"/>
</dbReference>
<keyword evidence="5" id="KW-0653">Protein transport</keyword>
<evidence type="ECO:0000256" key="8">
    <source>
        <dbReference type="ARBA" id="ARBA00031340"/>
    </source>
</evidence>